<evidence type="ECO:0000256" key="9">
    <source>
        <dbReference type="ARBA" id="ARBA00022989"/>
    </source>
</evidence>
<dbReference type="NCBIfam" id="TIGR00756">
    <property type="entry name" value="PPR"/>
    <property type="match status" value="7"/>
</dbReference>
<evidence type="ECO:0000256" key="15">
    <source>
        <dbReference type="SAM" id="MobiDB-lite"/>
    </source>
</evidence>
<dbReference type="PANTHER" id="PTHR47926">
    <property type="entry name" value="PENTATRICOPEPTIDE REPEAT-CONTAINING PROTEIN"/>
    <property type="match status" value="1"/>
</dbReference>
<dbReference type="PROSITE" id="PS51375">
    <property type="entry name" value="PPR"/>
    <property type="match status" value="5"/>
</dbReference>
<evidence type="ECO:0000256" key="2">
    <source>
        <dbReference type="ARBA" id="ARBA00004141"/>
    </source>
</evidence>
<evidence type="ECO:0000256" key="11">
    <source>
        <dbReference type="ARBA" id="ARBA00023136"/>
    </source>
</evidence>
<evidence type="ECO:0000256" key="14">
    <source>
        <dbReference type="PROSITE-ProRule" id="PRU00708"/>
    </source>
</evidence>
<dbReference type="FunFam" id="1.25.40.10:FF:001366">
    <property type="entry name" value="Pentatricopeptide repeat-containing protein"/>
    <property type="match status" value="1"/>
</dbReference>
<name>A0A0E0CYZ8_9ORYZ</name>
<evidence type="ECO:0000313" key="16">
    <source>
        <dbReference type="EnsemblPlants" id="OMERI03G12180.3"/>
    </source>
</evidence>
<evidence type="ECO:0000256" key="13">
    <source>
        <dbReference type="ARBA" id="ARBA00023264"/>
    </source>
</evidence>
<dbReference type="Gene3D" id="1.20.120.1760">
    <property type="match status" value="1"/>
</dbReference>
<feature type="repeat" description="PPR" evidence="14">
    <location>
        <begin position="595"/>
        <end position="625"/>
    </location>
</feature>
<evidence type="ECO:0000256" key="3">
    <source>
        <dbReference type="ARBA" id="ARBA00010441"/>
    </source>
</evidence>
<reference evidence="16" key="2">
    <citation type="submission" date="2018-05" db="EMBL/GenBank/DDBJ databases">
        <title>OmerRS3 (Oryza meridionalis Reference Sequence Version 3).</title>
        <authorList>
            <person name="Zhang J."/>
            <person name="Kudrna D."/>
            <person name="Lee S."/>
            <person name="Talag J."/>
            <person name="Welchert J."/>
            <person name="Wing R.A."/>
        </authorList>
    </citation>
    <scope>NUCLEOTIDE SEQUENCE [LARGE SCALE GENOMIC DNA]</scope>
    <source>
        <strain evidence="16">cv. OR44</strain>
    </source>
</reference>
<keyword evidence="6" id="KW-0812">Transmembrane</keyword>
<dbReference type="HOGENOM" id="CLU_002706_20_0_1"/>
<dbReference type="GO" id="GO:0016020">
    <property type="term" value="C:membrane"/>
    <property type="evidence" value="ECO:0007669"/>
    <property type="project" value="UniProtKB-SubCell"/>
</dbReference>
<dbReference type="GO" id="GO:0030145">
    <property type="term" value="F:manganese ion binding"/>
    <property type="evidence" value="ECO:0007669"/>
    <property type="project" value="UniProtKB-ARBA"/>
</dbReference>
<dbReference type="STRING" id="40149.A0A0E0CYZ8"/>
<evidence type="ECO:0000256" key="12">
    <source>
        <dbReference type="ARBA" id="ARBA00023209"/>
    </source>
</evidence>
<dbReference type="InterPro" id="IPR046848">
    <property type="entry name" value="E_motif"/>
</dbReference>
<dbReference type="FunFam" id="1.25.40.10:FF:000801">
    <property type="entry name" value="Pentatricopeptide repeat-containing protein"/>
    <property type="match status" value="1"/>
</dbReference>
<dbReference type="Gramene" id="OMERI03G12180.3">
    <property type="protein sequence ID" value="OMERI03G12180.3"/>
    <property type="gene ID" value="OMERI03G12180"/>
</dbReference>
<evidence type="ECO:0000256" key="5">
    <source>
        <dbReference type="ARBA" id="ARBA00022679"/>
    </source>
</evidence>
<dbReference type="EnsemblPlants" id="OMERI03G12180.3">
    <property type="protein sequence ID" value="OMERI03G12180.3"/>
    <property type="gene ID" value="OMERI03G12180"/>
</dbReference>
<dbReference type="AlphaFoldDB" id="A0A0E0CYZ8"/>
<dbReference type="InterPro" id="IPR011990">
    <property type="entry name" value="TPR-like_helical_dom_sf"/>
</dbReference>
<dbReference type="InterPro" id="IPR043130">
    <property type="entry name" value="CDP-OH_PTrfase_TM_dom"/>
</dbReference>
<keyword evidence="13" id="KW-1208">Phospholipid metabolism</keyword>
<evidence type="ECO:0000256" key="6">
    <source>
        <dbReference type="ARBA" id="ARBA00022692"/>
    </source>
</evidence>
<dbReference type="PANTHER" id="PTHR47926:SF472">
    <property type="entry name" value="REPEAT (PPR) SUPERFAMILY PROTEIN, PUTATIVE-RELATED"/>
    <property type="match status" value="1"/>
</dbReference>
<feature type="region of interest" description="Disordered" evidence="15">
    <location>
        <begin position="1"/>
        <end position="24"/>
    </location>
</feature>
<dbReference type="GO" id="GO:0003723">
    <property type="term" value="F:RNA binding"/>
    <property type="evidence" value="ECO:0007669"/>
    <property type="project" value="InterPro"/>
</dbReference>
<proteinExistence type="inferred from homology"/>
<dbReference type="Pfam" id="PF20431">
    <property type="entry name" value="E_motif"/>
    <property type="match status" value="1"/>
</dbReference>
<accession>A0A0E0CYZ8</accession>
<evidence type="ECO:0008006" key="18">
    <source>
        <dbReference type="Google" id="ProtNLM"/>
    </source>
</evidence>
<dbReference type="GO" id="GO:0006655">
    <property type="term" value="P:phosphatidylglycerol biosynthetic process"/>
    <property type="evidence" value="ECO:0007669"/>
    <property type="project" value="UniProtKB-ARBA"/>
</dbReference>
<comment type="subcellular location">
    <subcellularLocation>
        <location evidence="2">Membrane</location>
        <topology evidence="2">Multi-pass membrane protein</topology>
    </subcellularLocation>
</comment>
<keyword evidence="17" id="KW-1185">Reference proteome</keyword>
<dbReference type="NCBIfam" id="TIGR00560">
    <property type="entry name" value="pgsA"/>
    <property type="match status" value="1"/>
</dbReference>
<evidence type="ECO:0000256" key="8">
    <source>
        <dbReference type="ARBA" id="ARBA00022946"/>
    </source>
</evidence>
<reference evidence="16" key="1">
    <citation type="submission" date="2015-04" db="UniProtKB">
        <authorList>
            <consortium name="EnsemblPlants"/>
        </authorList>
    </citation>
    <scope>IDENTIFICATION</scope>
</reference>
<evidence type="ECO:0000313" key="17">
    <source>
        <dbReference type="Proteomes" id="UP000008021"/>
    </source>
</evidence>
<feature type="repeat" description="PPR" evidence="14">
    <location>
        <begin position="758"/>
        <end position="792"/>
    </location>
</feature>
<feature type="repeat" description="PPR" evidence="14">
    <location>
        <begin position="488"/>
        <end position="522"/>
    </location>
</feature>
<evidence type="ECO:0000256" key="10">
    <source>
        <dbReference type="ARBA" id="ARBA00023098"/>
    </source>
</evidence>
<dbReference type="FunFam" id="1.25.40.10:FF:003130">
    <property type="entry name" value="Os03g0283500 protein"/>
    <property type="match status" value="1"/>
</dbReference>
<comment type="cofactor">
    <cofactor evidence="1">
        <name>Mn(2+)</name>
        <dbReference type="ChEBI" id="CHEBI:29035"/>
    </cofactor>
</comment>
<evidence type="ECO:0000256" key="1">
    <source>
        <dbReference type="ARBA" id="ARBA00001936"/>
    </source>
</evidence>
<evidence type="ECO:0000256" key="4">
    <source>
        <dbReference type="ARBA" id="ARBA00022516"/>
    </source>
</evidence>
<sequence length="936" mass="99665">MRVPQTRGNRPINPSINQPIRPMPPSVATHASLLLKAAAAAAHLHPKPFFSPRAAPPRIPSAPAPPAAGGSRYCPTTTTAAAATATSATAACPWFRWPPPAQAPVRGLCSLPHSGGGGGGGEGMGSEGVGRRRRVVAPAVNGVAKDGAPQPPPPKLLTLPTVLTIGRVAAVPLLISTFYMEGPWAATATTGIFLAAAVTDWLDGYIARKLGTPFGAFLDPVADKLMVAATLVLLCTKPLEISLLRDGPWLLTVPAIAIIGREITMSAVREWAASQNTKVLEAVAVNNLGKWKTATQMTALTILLASRDPSLPAQDALVTSGVTLLYVSAGLAIWSLVRMKLPAWLTAVPPDPRAYGHLIQLCAESGHLAAGRQLHARLVAASVTPSNFLASKLISLYSRADRLRDARRVFDSIPQPSLFAWNAILIALSLHSPDPSAAVRLFASSAVSPDEITLSTLLRSLAASGPALSPLVTGELHAVVFLRGFGSDLFVSNALITACANAGDMRSARAVFDEMPRRDVVSWNSLISACARAGWYRECLDLFQEFVRVRSCDGDGVGPNGVTVTSVLHACAQLKAVDFGIGVHRFAAESGLDMDMAVWNSIVGFYAKCGRLQYARQLLDGMTRKDSISYSAMITGYMNNGHVEEGMQLFRQASARGISMWNSVIAGLVQNGRQSDVLRLLQEMIASKVLPNSSTLSIVMPSVPSFSTLLGAKQAHGYAIRNDYDQSISLVSALIDAYAKAGFLDTARKVFKLTEHRSTIVWTSIISAVAAHGEAVEALSLFNQMITAGAKPDTVTFTAVLSACAHSGKVAEARKVFNSMQAVFGISPVIEQYACMVSALSRAGMLKEAVKLVNKMPFEPNAKIWGALLNGAAVVGDVEFGRYAFDRLFIIEPKNTGNYIVMANLYSNADKWEEAETIRSMLWGVGLEKVPGCTWN</sequence>
<evidence type="ECO:0000256" key="7">
    <source>
        <dbReference type="ARBA" id="ARBA00022737"/>
    </source>
</evidence>
<dbReference type="InterPro" id="IPR002885">
    <property type="entry name" value="PPR_rpt"/>
</dbReference>
<keyword evidence="7" id="KW-0677">Repeat</keyword>
<dbReference type="GO" id="GO:0008444">
    <property type="term" value="F:CDP-diacylglycerol-glycerol-3-phosphate 3-phosphatidyltransferase activity"/>
    <property type="evidence" value="ECO:0007669"/>
    <property type="project" value="InterPro"/>
</dbReference>
<dbReference type="InterPro" id="IPR000462">
    <property type="entry name" value="CDP-OH_P_trans"/>
</dbReference>
<dbReference type="Pfam" id="PF13041">
    <property type="entry name" value="PPR_2"/>
    <property type="match status" value="1"/>
</dbReference>
<dbReference type="Gene3D" id="1.25.40.10">
    <property type="entry name" value="Tetratricopeptide repeat domain"/>
    <property type="match status" value="4"/>
</dbReference>
<feature type="repeat" description="PPR" evidence="14">
    <location>
        <begin position="626"/>
        <end position="660"/>
    </location>
</feature>
<keyword evidence="11" id="KW-0472">Membrane</keyword>
<dbReference type="GO" id="GO:0009451">
    <property type="term" value="P:RNA modification"/>
    <property type="evidence" value="ECO:0007669"/>
    <property type="project" value="InterPro"/>
</dbReference>
<dbReference type="FunFam" id="1.20.120.1760:FF:000008">
    <property type="entry name" value="CDP-diacylglycerol--glycerol-3-phosphate 3-phosphatidyltransferase 2"/>
    <property type="match status" value="1"/>
</dbReference>
<keyword evidence="5" id="KW-0808">Transferase</keyword>
<feature type="repeat" description="PPR" evidence="14">
    <location>
        <begin position="793"/>
        <end position="828"/>
    </location>
</feature>
<feature type="compositionally biased region" description="Pro residues" evidence="15">
    <location>
        <begin position="54"/>
        <end position="66"/>
    </location>
</feature>
<dbReference type="InterPro" id="IPR004570">
    <property type="entry name" value="Phosphatidylglycerol_P_synth"/>
</dbReference>
<feature type="region of interest" description="Disordered" evidence="15">
    <location>
        <begin position="49"/>
        <end position="71"/>
    </location>
</feature>
<dbReference type="Pfam" id="PF01535">
    <property type="entry name" value="PPR"/>
    <property type="match status" value="7"/>
</dbReference>
<organism evidence="16">
    <name type="scientific">Oryza meridionalis</name>
    <dbReference type="NCBI Taxonomy" id="40149"/>
    <lineage>
        <taxon>Eukaryota</taxon>
        <taxon>Viridiplantae</taxon>
        <taxon>Streptophyta</taxon>
        <taxon>Embryophyta</taxon>
        <taxon>Tracheophyta</taxon>
        <taxon>Spermatophyta</taxon>
        <taxon>Magnoliopsida</taxon>
        <taxon>Liliopsida</taxon>
        <taxon>Poales</taxon>
        <taxon>Poaceae</taxon>
        <taxon>BOP clade</taxon>
        <taxon>Oryzoideae</taxon>
        <taxon>Oryzeae</taxon>
        <taxon>Oryzinae</taxon>
        <taxon>Oryza</taxon>
    </lineage>
</organism>
<keyword evidence="4" id="KW-0444">Lipid biosynthesis</keyword>
<dbReference type="GO" id="GO:0045995">
    <property type="term" value="P:regulation of embryonic development"/>
    <property type="evidence" value="ECO:0007669"/>
    <property type="project" value="UniProtKB-ARBA"/>
</dbReference>
<dbReference type="Proteomes" id="UP000008021">
    <property type="component" value="Chromosome 3"/>
</dbReference>
<comment type="similarity">
    <text evidence="3">Belongs to the CDP-alcohol phosphatidyltransferase class-I family.</text>
</comment>
<keyword evidence="9" id="KW-1133">Transmembrane helix</keyword>
<dbReference type="Pfam" id="PF01066">
    <property type="entry name" value="CDP-OH_P_transf"/>
    <property type="match status" value="1"/>
</dbReference>
<keyword evidence="10" id="KW-0443">Lipid metabolism</keyword>
<dbReference type="InterPro" id="IPR046960">
    <property type="entry name" value="PPR_At4g14850-like_plant"/>
</dbReference>
<protein>
    <recommendedName>
        <fullName evidence="18">CDP-diacylglycerol--glycerol-3-phosphate 3-phosphatidyltransferase</fullName>
    </recommendedName>
</protein>
<keyword evidence="8" id="KW-0809">Transit peptide</keyword>
<keyword evidence="12" id="KW-0594">Phospholipid biosynthesis</keyword>
<dbReference type="GO" id="GO:0005737">
    <property type="term" value="C:cytoplasm"/>
    <property type="evidence" value="ECO:0007669"/>
    <property type="project" value="UniProtKB-ARBA"/>
</dbReference>
<feature type="compositionally biased region" description="Polar residues" evidence="15">
    <location>
        <begin position="1"/>
        <end position="18"/>
    </location>
</feature>